<dbReference type="Proteomes" id="UP001238540">
    <property type="component" value="Unassembled WGS sequence"/>
</dbReference>
<evidence type="ECO:0000256" key="1">
    <source>
        <dbReference type="SAM" id="Phobius"/>
    </source>
</evidence>
<gene>
    <name evidence="2" type="primary">thiS</name>
    <name evidence="2" type="ORF">QWZ16_02665</name>
</gene>
<reference evidence="3" key="1">
    <citation type="journal article" date="2019" name="Int. J. Syst. Evol. Microbiol.">
        <title>The Global Catalogue of Microorganisms (GCM) 10K type strain sequencing project: providing services to taxonomists for standard genome sequencing and annotation.</title>
        <authorList>
            <consortium name="The Broad Institute Genomics Platform"/>
            <consortium name="The Broad Institute Genome Sequencing Center for Infectious Disease"/>
            <person name="Wu L."/>
            <person name="Ma J."/>
        </authorList>
    </citation>
    <scope>NUCLEOTIDE SEQUENCE [LARGE SCALE GENOMIC DNA]</scope>
    <source>
        <strain evidence="3">CECT 7398</strain>
    </source>
</reference>
<dbReference type="SUPFAM" id="SSF54285">
    <property type="entry name" value="MoaD/ThiS"/>
    <property type="match status" value="1"/>
</dbReference>
<sequence>MRNIQVEINGQKAFFEHARTLADIMASLGMPLLGCAIAVNGVVVPRVVWTETNVTDGDSISIFKAIAGG</sequence>
<dbReference type="PANTHER" id="PTHR34472:SF1">
    <property type="entry name" value="SULFUR CARRIER PROTEIN THIS"/>
    <property type="match status" value="1"/>
</dbReference>
<protein>
    <submittedName>
        <fullName evidence="2">Sulfur carrier protein ThiS</fullName>
    </submittedName>
</protein>
<name>A0ABT8BPU6_9VIBR</name>
<dbReference type="PANTHER" id="PTHR34472">
    <property type="entry name" value="SULFUR CARRIER PROTEIN THIS"/>
    <property type="match status" value="1"/>
</dbReference>
<dbReference type="InterPro" id="IPR010035">
    <property type="entry name" value="Thi_S"/>
</dbReference>
<comment type="caution">
    <text evidence="2">The sequence shown here is derived from an EMBL/GenBank/DDBJ whole genome shotgun (WGS) entry which is preliminary data.</text>
</comment>
<dbReference type="RefSeq" id="WP_170883464.1">
    <property type="nucleotide sequence ID" value="NZ_JABEYA020000019.1"/>
</dbReference>
<dbReference type="InterPro" id="IPR012675">
    <property type="entry name" value="Beta-grasp_dom_sf"/>
</dbReference>
<dbReference type="InterPro" id="IPR016155">
    <property type="entry name" value="Mopterin_synth/thiamin_S_b"/>
</dbReference>
<accession>A0ABT8BPU6</accession>
<evidence type="ECO:0000313" key="2">
    <source>
        <dbReference type="EMBL" id="MDN3608664.1"/>
    </source>
</evidence>
<dbReference type="Pfam" id="PF02597">
    <property type="entry name" value="ThiS"/>
    <property type="match status" value="1"/>
</dbReference>
<keyword evidence="1" id="KW-1133">Transmembrane helix</keyword>
<feature type="transmembrane region" description="Helical" evidence="1">
    <location>
        <begin position="21"/>
        <end position="43"/>
    </location>
</feature>
<keyword evidence="3" id="KW-1185">Reference proteome</keyword>
<organism evidence="2 3">
    <name type="scientific">Vibrio ostreicida</name>
    <dbReference type="NCBI Taxonomy" id="526588"/>
    <lineage>
        <taxon>Bacteria</taxon>
        <taxon>Pseudomonadati</taxon>
        <taxon>Pseudomonadota</taxon>
        <taxon>Gammaproteobacteria</taxon>
        <taxon>Vibrionales</taxon>
        <taxon>Vibrionaceae</taxon>
        <taxon>Vibrio</taxon>
    </lineage>
</organism>
<dbReference type="InterPro" id="IPR003749">
    <property type="entry name" value="ThiS/MoaD-like"/>
</dbReference>
<keyword evidence="1" id="KW-0472">Membrane</keyword>
<dbReference type="NCBIfam" id="TIGR01683">
    <property type="entry name" value="thiS"/>
    <property type="match status" value="1"/>
</dbReference>
<keyword evidence="1" id="KW-0812">Transmembrane</keyword>
<evidence type="ECO:0000313" key="3">
    <source>
        <dbReference type="Proteomes" id="UP001238540"/>
    </source>
</evidence>
<dbReference type="Gene3D" id="3.10.20.30">
    <property type="match status" value="1"/>
</dbReference>
<proteinExistence type="predicted"/>
<dbReference type="EMBL" id="JAUFQC010000001">
    <property type="protein sequence ID" value="MDN3608664.1"/>
    <property type="molecule type" value="Genomic_DNA"/>
</dbReference>